<reference evidence="1 2" key="1">
    <citation type="submission" date="2020-04" db="EMBL/GenBank/DDBJ databases">
        <title>Draft genome of Pyxidicoccus fallax type strain.</title>
        <authorList>
            <person name="Whitworth D.E."/>
        </authorList>
    </citation>
    <scope>NUCLEOTIDE SEQUENCE [LARGE SCALE GENOMIC DNA]</scope>
    <source>
        <strain evidence="1 2">DSM 14698</strain>
    </source>
</reference>
<protein>
    <recommendedName>
        <fullName evidence="3">Lipoprotein</fullName>
    </recommendedName>
</protein>
<dbReference type="RefSeq" id="WP_169347072.1">
    <property type="nucleotide sequence ID" value="NZ_JABBJJ010000110.1"/>
</dbReference>
<evidence type="ECO:0008006" key="3">
    <source>
        <dbReference type="Google" id="ProtNLM"/>
    </source>
</evidence>
<gene>
    <name evidence="1" type="ORF">HG543_23460</name>
</gene>
<proteinExistence type="predicted"/>
<name>A0A848LJ98_9BACT</name>
<dbReference type="AlphaFoldDB" id="A0A848LJ98"/>
<dbReference type="EMBL" id="JABBJJ010000110">
    <property type="protein sequence ID" value="NMO17792.1"/>
    <property type="molecule type" value="Genomic_DNA"/>
</dbReference>
<evidence type="ECO:0000313" key="2">
    <source>
        <dbReference type="Proteomes" id="UP000518300"/>
    </source>
</evidence>
<evidence type="ECO:0000313" key="1">
    <source>
        <dbReference type="EMBL" id="NMO17792.1"/>
    </source>
</evidence>
<comment type="caution">
    <text evidence="1">The sequence shown here is derived from an EMBL/GenBank/DDBJ whole genome shotgun (WGS) entry which is preliminary data.</text>
</comment>
<dbReference type="Proteomes" id="UP000518300">
    <property type="component" value="Unassembled WGS sequence"/>
</dbReference>
<keyword evidence="2" id="KW-1185">Reference proteome</keyword>
<sequence length="107" mass="10741">MIAALGLGACNAGDLEPGEEETLGNSEAAVCTTVCGTTRYTSTRYGEGATCGGAATQARSLLSASMASRCPSGTCNVVETLGECEPLGPSRLDGFRMGITATYSCCG</sequence>
<organism evidence="1 2">
    <name type="scientific">Pyxidicoccus fallax</name>
    <dbReference type="NCBI Taxonomy" id="394095"/>
    <lineage>
        <taxon>Bacteria</taxon>
        <taxon>Pseudomonadati</taxon>
        <taxon>Myxococcota</taxon>
        <taxon>Myxococcia</taxon>
        <taxon>Myxococcales</taxon>
        <taxon>Cystobacterineae</taxon>
        <taxon>Myxococcaceae</taxon>
        <taxon>Pyxidicoccus</taxon>
    </lineage>
</organism>
<accession>A0A848LJ98</accession>